<reference evidence="1" key="1">
    <citation type="submission" date="2023-04" db="EMBL/GenBank/DDBJ databases">
        <title>A chromosome-level genome assembly of the parasitoid wasp Eretmocerus hayati.</title>
        <authorList>
            <person name="Zhong Y."/>
            <person name="Liu S."/>
            <person name="Liu Y."/>
        </authorList>
    </citation>
    <scope>NUCLEOTIDE SEQUENCE</scope>
    <source>
        <strain evidence="1">ZJU_SS_LIU_2023</strain>
    </source>
</reference>
<protein>
    <submittedName>
        <fullName evidence="1">Uncharacterized protein</fullName>
    </submittedName>
</protein>
<evidence type="ECO:0000313" key="1">
    <source>
        <dbReference type="EMBL" id="KAJ8677555.1"/>
    </source>
</evidence>
<dbReference type="EMBL" id="CM056742">
    <property type="protein sequence ID" value="KAJ8677555.1"/>
    <property type="molecule type" value="Genomic_DNA"/>
</dbReference>
<keyword evidence="2" id="KW-1185">Reference proteome</keyword>
<comment type="caution">
    <text evidence="1">The sequence shown here is derived from an EMBL/GenBank/DDBJ whole genome shotgun (WGS) entry which is preliminary data.</text>
</comment>
<accession>A0ACC2P2A3</accession>
<organism evidence="1 2">
    <name type="scientific">Eretmocerus hayati</name>
    <dbReference type="NCBI Taxonomy" id="131215"/>
    <lineage>
        <taxon>Eukaryota</taxon>
        <taxon>Metazoa</taxon>
        <taxon>Ecdysozoa</taxon>
        <taxon>Arthropoda</taxon>
        <taxon>Hexapoda</taxon>
        <taxon>Insecta</taxon>
        <taxon>Pterygota</taxon>
        <taxon>Neoptera</taxon>
        <taxon>Endopterygota</taxon>
        <taxon>Hymenoptera</taxon>
        <taxon>Apocrita</taxon>
        <taxon>Proctotrupomorpha</taxon>
        <taxon>Chalcidoidea</taxon>
        <taxon>Aphelinidae</taxon>
        <taxon>Aphelininae</taxon>
        <taxon>Eretmocerus</taxon>
    </lineage>
</organism>
<dbReference type="Proteomes" id="UP001239111">
    <property type="component" value="Chromosome 2"/>
</dbReference>
<evidence type="ECO:0000313" key="2">
    <source>
        <dbReference type="Proteomes" id="UP001239111"/>
    </source>
</evidence>
<sequence length="308" mass="34882">MEGDRQTKGQMDHRAHQTADGSVDGDHRRMNQNLESNAIQIIEMNDKESNMHAGESGDDNIVPHDHPGLNKDKIRRPIPRIDDSDDDESKTRDNSNLREEITSTATHRNEKSNESSDARSKNVGMNEGGNHKVKGPCKSKQDTIEKDDHRDHDEENIERVRNSSATPKIHLRNNNIQTKDVCRSAEAIEAHKARHQNSNHASGVEISRPGEKEFTNLEESHVFDVEKPARGRSYDNYRISGYVGNKSEANIETDKIVFRKQEILTGGGRVSNEGGKGAKFQFDAEEESKNDRKSRSSEIKDKEKEREH</sequence>
<gene>
    <name evidence="1" type="ORF">QAD02_013342</name>
</gene>
<proteinExistence type="predicted"/>
<name>A0ACC2P2A3_9HYME</name>